<dbReference type="InterPro" id="IPR001494">
    <property type="entry name" value="Importin-beta_N"/>
</dbReference>
<evidence type="ECO:0000256" key="6">
    <source>
        <dbReference type="ARBA" id="ARBA00022927"/>
    </source>
</evidence>
<name>A0AAE0W842_9BIVA</name>
<dbReference type="AlphaFoldDB" id="A0AAE0W842"/>
<evidence type="ECO:0000256" key="4">
    <source>
        <dbReference type="ARBA" id="ARBA00022490"/>
    </source>
</evidence>
<feature type="domain" description="Importin N-terminal" evidence="11">
    <location>
        <begin position="42"/>
        <end position="117"/>
    </location>
</feature>
<protein>
    <recommendedName>
        <fullName evidence="11">Importin N-terminal domain-containing protein</fullName>
    </recommendedName>
</protein>
<dbReference type="Gene3D" id="1.25.10.10">
    <property type="entry name" value="Leucine-rich Repeat Variant"/>
    <property type="match status" value="1"/>
</dbReference>
<evidence type="ECO:0000256" key="1">
    <source>
        <dbReference type="ARBA" id="ARBA00004123"/>
    </source>
</evidence>
<keyword evidence="4" id="KW-0963">Cytoplasm</keyword>
<dbReference type="Pfam" id="PF02985">
    <property type="entry name" value="HEAT"/>
    <property type="match status" value="1"/>
</dbReference>
<feature type="repeat" description="HEAT" evidence="9">
    <location>
        <begin position="419"/>
        <end position="457"/>
    </location>
</feature>
<keyword evidence="6" id="KW-0653">Protein transport</keyword>
<evidence type="ECO:0000313" key="13">
    <source>
        <dbReference type="Proteomes" id="UP001195483"/>
    </source>
</evidence>
<dbReference type="Proteomes" id="UP001195483">
    <property type="component" value="Unassembled WGS sequence"/>
</dbReference>
<dbReference type="GO" id="GO:0005634">
    <property type="term" value="C:nucleus"/>
    <property type="evidence" value="ECO:0007669"/>
    <property type="project" value="UniProtKB-SubCell"/>
</dbReference>
<dbReference type="PANTHER" id="PTHR10527">
    <property type="entry name" value="IMPORTIN BETA"/>
    <property type="match status" value="1"/>
</dbReference>
<feature type="region of interest" description="Disordered" evidence="10">
    <location>
        <begin position="27"/>
        <end position="46"/>
    </location>
</feature>
<proteinExistence type="predicted"/>
<dbReference type="InterPro" id="IPR040122">
    <property type="entry name" value="Importin_beta"/>
</dbReference>
<evidence type="ECO:0000256" key="9">
    <source>
        <dbReference type="PROSITE-ProRule" id="PRU00103"/>
    </source>
</evidence>
<dbReference type="InterPro" id="IPR057672">
    <property type="entry name" value="TPR_IPO4/5"/>
</dbReference>
<dbReference type="Pfam" id="PF03810">
    <property type="entry name" value="IBN_N"/>
    <property type="match status" value="1"/>
</dbReference>
<dbReference type="InterPro" id="IPR011989">
    <property type="entry name" value="ARM-like"/>
</dbReference>
<dbReference type="InterPro" id="IPR016024">
    <property type="entry name" value="ARM-type_fold"/>
</dbReference>
<evidence type="ECO:0000259" key="11">
    <source>
        <dbReference type="PROSITE" id="PS50166"/>
    </source>
</evidence>
<reference evidence="12" key="2">
    <citation type="journal article" date="2021" name="Genome Biol. Evol.">
        <title>Developing a high-quality reference genome for a parasitic bivalve with doubly uniparental inheritance (Bivalvia: Unionida).</title>
        <authorList>
            <person name="Smith C.H."/>
        </authorList>
    </citation>
    <scope>NUCLEOTIDE SEQUENCE</scope>
    <source>
        <strain evidence="12">CHS0354</strain>
        <tissue evidence="12">Mantle</tissue>
    </source>
</reference>
<evidence type="ECO:0000256" key="3">
    <source>
        <dbReference type="ARBA" id="ARBA00022448"/>
    </source>
</evidence>
<reference evidence="12" key="3">
    <citation type="submission" date="2023-05" db="EMBL/GenBank/DDBJ databases">
        <authorList>
            <person name="Smith C.H."/>
        </authorList>
    </citation>
    <scope>NUCLEOTIDE SEQUENCE</scope>
    <source>
        <strain evidence="12">CHS0354</strain>
        <tissue evidence="12">Mantle</tissue>
    </source>
</reference>
<evidence type="ECO:0000256" key="10">
    <source>
        <dbReference type="SAM" id="MobiDB-lite"/>
    </source>
</evidence>
<evidence type="ECO:0000256" key="8">
    <source>
        <dbReference type="ARBA" id="ARBA00023242"/>
    </source>
</evidence>
<dbReference type="Pfam" id="PF18808">
    <property type="entry name" value="Importin_rep_4"/>
    <property type="match status" value="1"/>
</dbReference>
<dbReference type="GO" id="GO:0005737">
    <property type="term" value="C:cytoplasm"/>
    <property type="evidence" value="ECO:0007669"/>
    <property type="project" value="UniProtKB-SubCell"/>
</dbReference>
<dbReference type="InterPro" id="IPR040928">
    <property type="entry name" value="Importin_rep_5"/>
</dbReference>
<reference evidence="12" key="1">
    <citation type="journal article" date="2021" name="Genome Biol. Evol.">
        <title>A High-Quality Reference Genome for a Parasitic Bivalve with Doubly Uniparental Inheritance (Bivalvia: Unionida).</title>
        <authorList>
            <person name="Smith C.H."/>
        </authorList>
    </citation>
    <scope>NUCLEOTIDE SEQUENCE</scope>
    <source>
        <strain evidence="12">CHS0354</strain>
    </source>
</reference>
<keyword evidence="7" id="KW-0007">Acetylation</keyword>
<dbReference type="SMART" id="SM01349">
    <property type="entry name" value="TOG"/>
    <property type="match status" value="1"/>
</dbReference>
<dbReference type="Pfam" id="PF25780">
    <property type="entry name" value="TPR_IPO5"/>
    <property type="match status" value="1"/>
</dbReference>
<dbReference type="InterPro" id="IPR021133">
    <property type="entry name" value="HEAT_type_2"/>
</dbReference>
<organism evidence="12 13">
    <name type="scientific">Potamilus streckersoni</name>
    <dbReference type="NCBI Taxonomy" id="2493646"/>
    <lineage>
        <taxon>Eukaryota</taxon>
        <taxon>Metazoa</taxon>
        <taxon>Spiralia</taxon>
        <taxon>Lophotrochozoa</taxon>
        <taxon>Mollusca</taxon>
        <taxon>Bivalvia</taxon>
        <taxon>Autobranchia</taxon>
        <taxon>Heteroconchia</taxon>
        <taxon>Palaeoheterodonta</taxon>
        <taxon>Unionida</taxon>
        <taxon>Unionoidea</taxon>
        <taxon>Unionidae</taxon>
        <taxon>Ambleminae</taxon>
        <taxon>Lampsilini</taxon>
        <taxon>Potamilus</taxon>
    </lineage>
</organism>
<comment type="subcellular location">
    <subcellularLocation>
        <location evidence="2">Cytoplasm</location>
    </subcellularLocation>
    <subcellularLocation>
        <location evidence="1">Nucleus</location>
    </subcellularLocation>
</comment>
<comment type="caution">
    <text evidence="12">The sequence shown here is derived from an EMBL/GenBank/DDBJ whole genome shotgun (WGS) entry which is preliminary data.</text>
</comment>
<evidence type="ECO:0000313" key="12">
    <source>
        <dbReference type="EMBL" id="KAK3605593.1"/>
    </source>
</evidence>
<dbReference type="InterPro" id="IPR041653">
    <property type="entry name" value="Importin_rep_4"/>
</dbReference>
<dbReference type="Pfam" id="PF18816">
    <property type="entry name" value="Importin_rep_5"/>
    <property type="match status" value="1"/>
</dbReference>
<keyword evidence="13" id="KW-1185">Reference proteome</keyword>
<evidence type="ECO:0000256" key="2">
    <source>
        <dbReference type="ARBA" id="ARBA00004496"/>
    </source>
</evidence>
<dbReference type="InterPro" id="IPR041389">
    <property type="entry name" value="Importin_rep_6"/>
</dbReference>
<dbReference type="Pfam" id="PF13513">
    <property type="entry name" value="HEAT_EZ"/>
    <property type="match status" value="1"/>
</dbReference>
<dbReference type="PROSITE" id="PS50166">
    <property type="entry name" value="IMPORTIN_B_NT"/>
    <property type="match status" value="1"/>
</dbReference>
<dbReference type="GO" id="GO:0031267">
    <property type="term" value="F:small GTPase binding"/>
    <property type="evidence" value="ECO:0007669"/>
    <property type="project" value="InterPro"/>
</dbReference>
<sequence>MRKTLTNLVKILQGLIETTSQERKIGDLKDSKIEESGGSKKSENKLREETYENIQIPEKLTYLVRAIRSSDNAIEVRTLAAVLLRRLFTSNFEDWWPQVPPDLQRGVKEEILKAIQDELTPPIKRKVCDATAELARNLIDESNSMTWPEILKFMFDCANSSDASLRESALHIIGVFPGIFGNQQTHYLEVIKQMLGQSLQDHTNTNVWFEAVKATSAFLTANEKEQAIIYQFRDLLPGIIQAVAESVEAQEDDSLLKCLIDLAERVPKFLRPQVENVMTLCLKVLSDVNLPDSWRQLGLEVIVTLSETAPATVRKFNKFVTHLFPQVLAMMVDLEEDPEWSIQDEVENDDEECNAVTGESALDRLACALGGKTILPHIIANIPPMLQNSDWRYRHAALMAVSACGEGCHQQMEAVLDSVLDVVLPFMKDSHPRVRYAACNAVGQMSSDFGPTFQKKFHAKILPDLLQILDDNNSPRVQAHGAAALVNFSEDCPKSILILYLDTIIMKLEQALNSKFKELLEKGTKMVLEQVVTTLASVADTTEEKFIQYYDRFMPCLKYIFQNANNDELKLLRGKTIECISLIGLAVGKDKFVQDCSDVMQLLLKTQTDMSHLPDDDPQISYMISAWARMCKIMGKDFQQYLPLVMGPVLKAASLKPEVALLDIEDLAHVEDDPDWQFVTLGDQQSFGIKTAGLEEKSTACQMLVCYAKELKEGFVAYTEEVVNIMVPLLKFYFHEEVRTSAAEILPYLVECAQIRGEQYVGQMWNYICPNLLKAIEVEPELSVLPEHMASLARCVELLGKGCLSNENINQLLQILDKQLKEHFSRQEDRQEKRKDEDYDDIVEETLLDEDDEDVYILSKVADVIHSLFGTHKEQFFPMFDQLLPHFVKLLGPDRPWPDKQWGLCIWDDVLEHGGPHSVKYQEFFLQNLLSYVCDKQPEVRQAAAYGIGVMAQFGGESYSQTCAECIPRLLSVIQDPESRSVDNANATENAIAAVIKICKYNSSCINVNEILPHWLSWLPVWEDEDEAVHVYNYLCDLVEMNHPLILGVNNSNLPRVVQIIAETLNKEGLEKDEQVKTRVLNIVRQIQGNEQMFQACSSILTAEQREALFTALA</sequence>
<keyword evidence="8" id="KW-0539">Nucleus</keyword>
<dbReference type="PROSITE" id="PS50077">
    <property type="entry name" value="HEAT_REPEAT"/>
    <property type="match status" value="1"/>
</dbReference>
<dbReference type="Pfam" id="PF18829">
    <property type="entry name" value="Importin_rep_6"/>
    <property type="match status" value="1"/>
</dbReference>
<dbReference type="InterPro" id="IPR034085">
    <property type="entry name" value="TOG"/>
</dbReference>
<dbReference type="SUPFAM" id="SSF48371">
    <property type="entry name" value="ARM repeat"/>
    <property type="match status" value="1"/>
</dbReference>
<keyword evidence="3" id="KW-0813">Transport</keyword>
<accession>A0AAE0W842</accession>
<dbReference type="InterPro" id="IPR058584">
    <property type="entry name" value="IMB1_TNPO1-like_TPR"/>
</dbReference>
<evidence type="ECO:0000256" key="5">
    <source>
        <dbReference type="ARBA" id="ARBA00022737"/>
    </source>
</evidence>
<dbReference type="InterPro" id="IPR000357">
    <property type="entry name" value="HEAT"/>
</dbReference>
<dbReference type="EMBL" id="JAEAOA010000420">
    <property type="protein sequence ID" value="KAK3605593.1"/>
    <property type="molecule type" value="Genomic_DNA"/>
</dbReference>
<keyword evidence="5" id="KW-0677">Repeat</keyword>
<gene>
    <name evidence="12" type="ORF">CHS0354_005898</name>
</gene>
<evidence type="ECO:0000256" key="7">
    <source>
        <dbReference type="ARBA" id="ARBA00022990"/>
    </source>
</evidence>
<dbReference type="GO" id="GO:0006606">
    <property type="term" value="P:protein import into nucleus"/>
    <property type="evidence" value="ECO:0007669"/>
    <property type="project" value="InterPro"/>
</dbReference>
<dbReference type="Pfam" id="PF25574">
    <property type="entry name" value="TPR_IMB1"/>
    <property type="match status" value="1"/>
</dbReference>